<sequence>MCILLLSTAHPKYALIVLSNRDEYLHRATSRATFWPPPHTHILSGRDLARPERGTWLGITRQGRLAILTNFRESSSSAAISQTSRGAMVNAFLAAKPHDLDPEEWIDEVARSLLDGDDKDLESRVQEGRKELETKVGGFSLVCGIVRGDGKGGVRPLRVISNRDLNRRIFIPTTSSGTEGSTACEAYSKETNDLKDKPAYGLSNSLIDEPWPKVTIGEQLLAETIKASDGVEQEWSQDELLEHLFAVLSHDTFPMPESEEDKREKWGYKEQLEALRHSVFIPPFETATSEKPVEETPISTVSDKQGEQDSEGKQRSSSIALAQLNQPLQTVQPTSSNVSTHGSIASSPTLVHSSPSETHSSPATPQKEKPSMNQAMPGTEKSTVYGTQKQTVILIDHDGHVTYVERTLFDEDAKPLAKGEADVREEFDIEGW</sequence>
<gene>
    <name evidence="2" type="ORF">BJ508DRAFT_328508</name>
</gene>
<proteinExistence type="predicted"/>
<feature type="region of interest" description="Disordered" evidence="1">
    <location>
        <begin position="280"/>
        <end position="317"/>
    </location>
</feature>
<dbReference type="STRING" id="1160509.A0A3N4HZJ3"/>
<dbReference type="Proteomes" id="UP000275078">
    <property type="component" value="Unassembled WGS sequence"/>
</dbReference>
<dbReference type="EMBL" id="ML119701">
    <property type="protein sequence ID" value="RPA79272.1"/>
    <property type="molecule type" value="Genomic_DNA"/>
</dbReference>
<dbReference type="GO" id="GO:0005794">
    <property type="term" value="C:Golgi apparatus"/>
    <property type="evidence" value="ECO:0007669"/>
    <property type="project" value="TreeGrafter"/>
</dbReference>
<name>A0A3N4HZJ3_ASCIM</name>
<protein>
    <submittedName>
        <fullName evidence="2">DUF833-domain-containing protein</fullName>
    </submittedName>
</protein>
<dbReference type="PANTHER" id="PTHR17985">
    <property type="entry name" value="SER/THR-RICH PROTEIN T10 IN DGCR REGION"/>
    <property type="match status" value="1"/>
</dbReference>
<evidence type="ECO:0000313" key="3">
    <source>
        <dbReference type="Proteomes" id="UP000275078"/>
    </source>
</evidence>
<evidence type="ECO:0000313" key="2">
    <source>
        <dbReference type="EMBL" id="RPA79272.1"/>
    </source>
</evidence>
<dbReference type="GO" id="GO:0009306">
    <property type="term" value="P:protein secretion"/>
    <property type="evidence" value="ECO:0007669"/>
    <property type="project" value="TreeGrafter"/>
</dbReference>
<organism evidence="2 3">
    <name type="scientific">Ascobolus immersus RN42</name>
    <dbReference type="NCBI Taxonomy" id="1160509"/>
    <lineage>
        <taxon>Eukaryota</taxon>
        <taxon>Fungi</taxon>
        <taxon>Dikarya</taxon>
        <taxon>Ascomycota</taxon>
        <taxon>Pezizomycotina</taxon>
        <taxon>Pezizomycetes</taxon>
        <taxon>Pezizales</taxon>
        <taxon>Ascobolaceae</taxon>
        <taxon>Ascobolus</taxon>
    </lineage>
</organism>
<feature type="compositionally biased region" description="Basic and acidic residues" evidence="1">
    <location>
        <begin position="304"/>
        <end position="314"/>
    </location>
</feature>
<feature type="region of interest" description="Disordered" evidence="1">
    <location>
        <begin position="330"/>
        <end position="384"/>
    </location>
</feature>
<evidence type="ECO:0000256" key="1">
    <source>
        <dbReference type="SAM" id="MobiDB-lite"/>
    </source>
</evidence>
<dbReference type="OrthoDB" id="191601at2759"/>
<feature type="compositionally biased region" description="Polar residues" evidence="1">
    <location>
        <begin position="330"/>
        <end position="364"/>
    </location>
</feature>
<feature type="compositionally biased region" description="Polar residues" evidence="1">
    <location>
        <begin position="371"/>
        <end position="384"/>
    </location>
</feature>
<dbReference type="InterPro" id="IPR008551">
    <property type="entry name" value="TANGO2"/>
</dbReference>
<dbReference type="GO" id="GO:0007030">
    <property type="term" value="P:Golgi organization"/>
    <property type="evidence" value="ECO:0007669"/>
    <property type="project" value="TreeGrafter"/>
</dbReference>
<dbReference type="AlphaFoldDB" id="A0A3N4HZJ3"/>
<reference evidence="2 3" key="1">
    <citation type="journal article" date="2018" name="Nat. Ecol. Evol.">
        <title>Pezizomycetes genomes reveal the molecular basis of ectomycorrhizal truffle lifestyle.</title>
        <authorList>
            <person name="Murat C."/>
            <person name="Payen T."/>
            <person name="Noel B."/>
            <person name="Kuo A."/>
            <person name="Morin E."/>
            <person name="Chen J."/>
            <person name="Kohler A."/>
            <person name="Krizsan K."/>
            <person name="Balestrini R."/>
            <person name="Da Silva C."/>
            <person name="Montanini B."/>
            <person name="Hainaut M."/>
            <person name="Levati E."/>
            <person name="Barry K.W."/>
            <person name="Belfiori B."/>
            <person name="Cichocki N."/>
            <person name="Clum A."/>
            <person name="Dockter R.B."/>
            <person name="Fauchery L."/>
            <person name="Guy J."/>
            <person name="Iotti M."/>
            <person name="Le Tacon F."/>
            <person name="Lindquist E.A."/>
            <person name="Lipzen A."/>
            <person name="Malagnac F."/>
            <person name="Mello A."/>
            <person name="Molinier V."/>
            <person name="Miyauchi S."/>
            <person name="Poulain J."/>
            <person name="Riccioni C."/>
            <person name="Rubini A."/>
            <person name="Sitrit Y."/>
            <person name="Splivallo R."/>
            <person name="Traeger S."/>
            <person name="Wang M."/>
            <person name="Zifcakova L."/>
            <person name="Wipf D."/>
            <person name="Zambonelli A."/>
            <person name="Paolocci F."/>
            <person name="Nowrousian M."/>
            <person name="Ottonello S."/>
            <person name="Baldrian P."/>
            <person name="Spatafora J.W."/>
            <person name="Henrissat B."/>
            <person name="Nagy L.G."/>
            <person name="Aury J.M."/>
            <person name="Wincker P."/>
            <person name="Grigoriev I.V."/>
            <person name="Bonfante P."/>
            <person name="Martin F.M."/>
        </authorList>
    </citation>
    <scope>NUCLEOTIDE SEQUENCE [LARGE SCALE GENOMIC DNA]</scope>
    <source>
        <strain evidence="2 3">RN42</strain>
    </source>
</reference>
<dbReference type="PANTHER" id="PTHR17985:SF8">
    <property type="entry name" value="TRANSPORT AND GOLGI ORGANIZATION PROTEIN 2 HOMOLOG"/>
    <property type="match status" value="1"/>
</dbReference>
<accession>A0A3N4HZJ3</accession>
<keyword evidence="3" id="KW-1185">Reference proteome</keyword>
<dbReference type="Pfam" id="PF05742">
    <property type="entry name" value="TANGO2"/>
    <property type="match status" value="1"/>
</dbReference>